<dbReference type="InterPro" id="IPR036457">
    <property type="entry name" value="PPM-type-like_dom_sf"/>
</dbReference>
<dbReference type="Pfam" id="PF13672">
    <property type="entry name" value="PP2C_2"/>
    <property type="match status" value="1"/>
</dbReference>
<dbReference type="EMBL" id="CAIT01000006">
    <property type="protein sequence ID" value="CCH54154.1"/>
    <property type="molecule type" value="Genomic_DNA"/>
</dbReference>
<dbReference type="Gene3D" id="3.60.40.10">
    <property type="entry name" value="PPM-type phosphatase domain"/>
    <property type="match status" value="1"/>
</dbReference>
<dbReference type="PANTHER" id="PTHR47992">
    <property type="entry name" value="PROTEIN PHOSPHATASE"/>
    <property type="match status" value="1"/>
</dbReference>
<dbReference type="SUPFAM" id="SSF81606">
    <property type="entry name" value="PP2C-like"/>
    <property type="match status" value="1"/>
</dbReference>
<feature type="domain" description="PPM-type phosphatase" evidence="1">
    <location>
        <begin position="7"/>
        <end position="268"/>
    </location>
</feature>
<dbReference type="eggNOG" id="COG0631">
    <property type="taxonomic scope" value="Bacteria"/>
</dbReference>
<proteinExistence type="predicted"/>
<dbReference type="InterPro" id="IPR015655">
    <property type="entry name" value="PP2C"/>
</dbReference>
<evidence type="ECO:0000313" key="3">
    <source>
        <dbReference type="Proteomes" id="UP000009309"/>
    </source>
</evidence>
<dbReference type="InterPro" id="IPR001932">
    <property type="entry name" value="PPM-type_phosphatase-like_dom"/>
</dbReference>
<dbReference type="STRING" id="1185876.BN8_03298"/>
<keyword evidence="3" id="KW-1185">Reference proteome</keyword>
<dbReference type="GO" id="GO:0004722">
    <property type="term" value="F:protein serine/threonine phosphatase activity"/>
    <property type="evidence" value="ECO:0007669"/>
    <property type="project" value="UniProtKB-EC"/>
</dbReference>
<evidence type="ECO:0000259" key="1">
    <source>
        <dbReference type="PROSITE" id="PS51746"/>
    </source>
</evidence>
<evidence type="ECO:0000313" key="2">
    <source>
        <dbReference type="EMBL" id="CCH54154.1"/>
    </source>
</evidence>
<dbReference type="SMART" id="SM00331">
    <property type="entry name" value="PP2C_SIG"/>
    <property type="match status" value="1"/>
</dbReference>
<dbReference type="PROSITE" id="PS51746">
    <property type="entry name" value="PPM_2"/>
    <property type="match status" value="1"/>
</dbReference>
<dbReference type="EC" id="3.1.3.16" evidence="2"/>
<keyword evidence="2" id="KW-0378">Hydrolase</keyword>
<gene>
    <name evidence="2" type="ORF">BN8_03298</name>
</gene>
<comment type="caution">
    <text evidence="2">The sequence shown here is derived from an EMBL/GenBank/DDBJ whole genome shotgun (WGS) entry which is preliminary data.</text>
</comment>
<accession>I2GJS9</accession>
<dbReference type="RefSeq" id="WP_009282734.1">
    <property type="nucleotide sequence ID" value="NZ_CAIT01000006.1"/>
</dbReference>
<reference evidence="2 3" key="1">
    <citation type="journal article" date="2012" name="J. Bacteriol.">
        <title>Genome Sequence of the Filamentous Bacterium Fibrisoma limi BUZ 3T.</title>
        <authorList>
            <person name="Filippini M."/>
            <person name="Qi W."/>
            <person name="Jaenicke S."/>
            <person name="Goesmann A."/>
            <person name="Smits T.H."/>
            <person name="Bagheri H.C."/>
        </authorList>
    </citation>
    <scope>NUCLEOTIDE SEQUENCE [LARGE SCALE GENOMIC DNA]</scope>
    <source>
        <strain evidence="3">BUZ 3T</strain>
    </source>
</reference>
<dbReference type="OrthoDB" id="9801841at2"/>
<name>I2GJS9_9BACT</name>
<dbReference type="SMART" id="SM00332">
    <property type="entry name" value="PP2Cc"/>
    <property type="match status" value="1"/>
</dbReference>
<organism evidence="2 3">
    <name type="scientific">Fibrisoma limi BUZ 3</name>
    <dbReference type="NCBI Taxonomy" id="1185876"/>
    <lineage>
        <taxon>Bacteria</taxon>
        <taxon>Pseudomonadati</taxon>
        <taxon>Bacteroidota</taxon>
        <taxon>Cytophagia</taxon>
        <taxon>Cytophagales</taxon>
        <taxon>Spirosomataceae</taxon>
        <taxon>Fibrisoma</taxon>
    </lineage>
</organism>
<dbReference type="Proteomes" id="UP000009309">
    <property type="component" value="Unassembled WGS sequence"/>
</dbReference>
<dbReference type="AlphaFoldDB" id="I2GJS9"/>
<protein>
    <submittedName>
        <fullName evidence="2">Protein phosphatase</fullName>
        <ecNumber evidence="2">3.1.3.16</ecNumber>
    </submittedName>
</protein>
<sequence>MHIQPAQPFAFSYTGQRTINQDALYPAVGTADEQAQLFVVCDGMGGADKGEVASQLLCTAIVEYAATLGYPTFDEVHIQTALDRAYEAYYGFLRQHPLVNRMGSTFAMLQLHSQGATIAHIGDSRVYQFRDGKIIFRTQDHKQVNDMVEAGIITATQALSHPWRNRLSRAVVASSSDTNEQSARSKPDVTFIKDIHVDDYFFLCTDGVYEQLDDLALEGIMASNIPDQAKVQSLLAMCEGETRDNYSGYLVGVKSVTETKTLEPAIAS</sequence>
<dbReference type="CDD" id="cd00143">
    <property type="entry name" value="PP2Cc"/>
    <property type="match status" value="1"/>
</dbReference>